<keyword evidence="4" id="KW-0489">Methyltransferase</keyword>
<dbReference type="Pfam" id="PF13649">
    <property type="entry name" value="Methyltransf_25"/>
    <property type="match status" value="1"/>
</dbReference>
<keyword evidence="5" id="KW-1185">Reference proteome</keyword>
<evidence type="ECO:0000313" key="4">
    <source>
        <dbReference type="EMBL" id="NLS09114.1"/>
    </source>
</evidence>
<evidence type="ECO:0000256" key="2">
    <source>
        <dbReference type="SAM" id="MobiDB-lite"/>
    </source>
</evidence>
<gene>
    <name evidence="4" type="ORF">HGQ17_03660</name>
</gene>
<dbReference type="PANTHER" id="PTHR43861">
    <property type="entry name" value="TRANS-ACONITATE 2-METHYLTRANSFERASE-RELATED"/>
    <property type="match status" value="1"/>
</dbReference>
<keyword evidence="1 4" id="KW-0808">Transferase</keyword>
<evidence type="ECO:0000256" key="1">
    <source>
        <dbReference type="ARBA" id="ARBA00022679"/>
    </source>
</evidence>
<dbReference type="GO" id="GO:0008168">
    <property type="term" value="F:methyltransferase activity"/>
    <property type="evidence" value="ECO:0007669"/>
    <property type="project" value="UniProtKB-KW"/>
</dbReference>
<evidence type="ECO:0000259" key="3">
    <source>
        <dbReference type="Pfam" id="PF13649"/>
    </source>
</evidence>
<evidence type="ECO:0000313" key="5">
    <source>
        <dbReference type="Proteomes" id="UP000523139"/>
    </source>
</evidence>
<dbReference type="CDD" id="cd02440">
    <property type="entry name" value="AdoMet_MTases"/>
    <property type="match status" value="1"/>
</dbReference>
<name>A0A7X8YD07_9MICC</name>
<accession>A0A7X8YD07</accession>
<dbReference type="SUPFAM" id="SSF53335">
    <property type="entry name" value="S-adenosyl-L-methionine-dependent methyltransferases"/>
    <property type="match status" value="1"/>
</dbReference>
<dbReference type="EMBL" id="JABAHY010000002">
    <property type="protein sequence ID" value="NLS09114.1"/>
    <property type="molecule type" value="Genomic_DNA"/>
</dbReference>
<dbReference type="AlphaFoldDB" id="A0A7X8YD07"/>
<dbReference type="GO" id="GO:0032259">
    <property type="term" value="P:methylation"/>
    <property type="evidence" value="ECO:0007669"/>
    <property type="project" value="UniProtKB-KW"/>
</dbReference>
<protein>
    <submittedName>
        <fullName evidence="4">Class I SAM-dependent methyltransferase</fullName>
    </submittedName>
</protein>
<sequence>MPQVVIPGDREIPANPYVPQLAATVEPGTALEVGCGTGNEAIALAEAGWEVTAVETSAEALTRAKHRAQGVGPEISWVHADAITWEPSHGYDLVTCSYVHTLLPQPQLLSRLAGWVNPGGRLLMVAHAPGDGQDHHHGSDGHDHGHPPEAARDAVEPLVSALDPRRWKVTGQEQSRRVSFGNGRERRLQDVVVSALRRP</sequence>
<reference evidence="4 5" key="1">
    <citation type="submission" date="2020-04" db="EMBL/GenBank/DDBJ databases">
        <title>Nesterenkonia sp. nov., isolated from marine sediment.</title>
        <authorList>
            <person name="Zhang G."/>
        </authorList>
    </citation>
    <scope>NUCLEOTIDE SEQUENCE [LARGE SCALE GENOMIC DNA]</scope>
    <source>
        <strain evidence="4 5">MY13</strain>
    </source>
</reference>
<comment type="caution">
    <text evidence="4">The sequence shown here is derived from an EMBL/GenBank/DDBJ whole genome shotgun (WGS) entry which is preliminary data.</text>
</comment>
<feature type="compositionally biased region" description="Basic and acidic residues" evidence="2">
    <location>
        <begin position="132"/>
        <end position="150"/>
    </location>
</feature>
<feature type="region of interest" description="Disordered" evidence="2">
    <location>
        <begin position="128"/>
        <end position="150"/>
    </location>
</feature>
<proteinExistence type="predicted"/>
<dbReference type="Gene3D" id="3.40.50.150">
    <property type="entry name" value="Vaccinia Virus protein VP39"/>
    <property type="match status" value="1"/>
</dbReference>
<organism evidence="4 5">
    <name type="scientific">Nesterenkonia sedimenti</name>
    <dbReference type="NCBI Taxonomy" id="1463632"/>
    <lineage>
        <taxon>Bacteria</taxon>
        <taxon>Bacillati</taxon>
        <taxon>Actinomycetota</taxon>
        <taxon>Actinomycetes</taxon>
        <taxon>Micrococcales</taxon>
        <taxon>Micrococcaceae</taxon>
        <taxon>Nesterenkonia</taxon>
    </lineage>
</organism>
<feature type="domain" description="Methyltransferase" evidence="3">
    <location>
        <begin position="31"/>
        <end position="120"/>
    </location>
</feature>
<dbReference type="InterPro" id="IPR029063">
    <property type="entry name" value="SAM-dependent_MTases_sf"/>
</dbReference>
<dbReference type="InterPro" id="IPR041698">
    <property type="entry name" value="Methyltransf_25"/>
</dbReference>
<dbReference type="Proteomes" id="UP000523139">
    <property type="component" value="Unassembled WGS sequence"/>
</dbReference>